<dbReference type="OrthoDB" id="10268191at2759"/>
<sequence>MHASAGFPPHKPADVVFPLDYLDLYHGFQDDLGRFDEDRVSKSSLCVRKGGLHWYVQHHLEESPHIIRTDKTGSGVINWKYTDVNNLHDSVGITIRTRWYRPGEGPPVKLLKANGKAHEGRYNLFGWNCGDYAGTQFDYSLYGHLTMKHELVFRPKDLMDWYPRESNFLTYNTELFEQILFYHFQ</sequence>
<keyword evidence="2" id="KW-1185">Reference proteome</keyword>
<evidence type="ECO:0000313" key="1">
    <source>
        <dbReference type="EMBL" id="OLP99139.1"/>
    </source>
</evidence>
<dbReference type="EMBL" id="LSRX01000373">
    <property type="protein sequence ID" value="OLP99139.1"/>
    <property type="molecule type" value="Genomic_DNA"/>
</dbReference>
<dbReference type="Proteomes" id="UP000186817">
    <property type="component" value="Unassembled WGS sequence"/>
</dbReference>
<proteinExistence type="predicted"/>
<protein>
    <submittedName>
        <fullName evidence="1">Uncharacterized protein</fullName>
    </submittedName>
</protein>
<dbReference type="AlphaFoldDB" id="A0A1Q9DVC9"/>
<evidence type="ECO:0000313" key="2">
    <source>
        <dbReference type="Proteomes" id="UP000186817"/>
    </source>
</evidence>
<gene>
    <name evidence="1" type="ORF">AK812_SmicGene18353</name>
</gene>
<comment type="caution">
    <text evidence="1">The sequence shown here is derived from an EMBL/GenBank/DDBJ whole genome shotgun (WGS) entry which is preliminary data.</text>
</comment>
<name>A0A1Q9DVC9_SYMMI</name>
<reference evidence="1 2" key="1">
    <citation type="submission" date="2016-02" db="EMBL/GenBank/DDBJ databases">
        <title>Genome analysis of coral dinoflagellate symbionts highlights evolutionary adaptations to a symbiotic lifestyle.</title>
        <authorList>
            <person name="Aranda M."/>
            <person name="Li Y."/>
            <person name="Liew Y.J."/>
            <person name="Baumgarten S."/>
            <person name="Simakov O."/>
            <person name="Wilson M."/>
            <person name="Piel J."/>
            <person name="Ashoor H."/>
            <person name="Bougouffa S."/>
            <person name="Bajic V.B."/>
            <person name="Ryu T."/>
            <person name="Ravasi T."/>
            <person name="Bayer T."/>
            <person name="Micklem G."/>
            <person name="Kim H."/>
            <person name="Bhak J."/>
            <person name="Lajeunesse T.C."/>
            <person name="Voolstra C.R."/>
        </authorList>
    </citation>
    <scope>NUCLEOTIDE SEQUENCE [LARGE SCALE GENOMIC DNA]</scope>
    <source>
        <strain evidence="1 2">CCMP2467</strain>
    </source>
</reference>
<organism evidence="1 2">
    <name type="scientific">Symbiodinium microadriaticum</name>
    <name type="common">Dinoflagellate</name>
    <name type="synonym">Zooxanthella microadriatica</name>
    <dbReference type="NCBI Taxonomy" id="2951"/>
    <lineage>
        <taxon>Eukaryota</taxon>
        <taxon>Sar</taxon>
        <taxon>Alveolata</taxon>
        <taxon>Dinophyceae</taxon>
        <taxon>Suessiales</taxon>
        <taxon>Symbiodiniaceae</taxon>
        <taxon>Symbiodinium</taxon>
    </lineage>
</organism>
<accession>A0A1Q9DVC9</accession>